<dbReference type="Proteomes" id="UP001065593">
    <property type="component" value="Unassembled WGS sequence"/>
</dbReference>
<dbReference type="PANTHER" id="PTHR34142:SF1">
    <property type="entry name" value="GLYCOSIDE HYDROLASE FAMILY 5 DOMAIN-CONTAINING PROTEIN"/>
    <property type="match status" value="1"/>
</dbReference>
<evidence type="ECO:0000256" key="5">
    <source>
        <dbReference type="SAM" id="SignalP"/>
    </source>
</evidence>
<comment type="similarity">
    <text evidence="1 4">Belongs to the glycosyl hydrolase 5 (cellulase A) family.</text>
</comment>
<comment type="caution">
    <text evidence="8">The sequence shown here is derived from an EMBL/GenBank/DDBJ whole genome shotgun (WGS) entry which is preliminary data.</text>
</comment>
<evidence type="ECO:0000313" key="8">
    <source>
        <dbReference type="EMBL" id="GLC89577.1"/>
    </source>
</evidence>
<dbReference type="InterPro" id="IPR017853">
    <property type="entry name" value="GH"/>
</dbReference>
<evidence type="ECO:0000256" key="2">
    <source>
        <dbReference type="ARBA" id="ARBA00022801"/>
    </source>
</evidence>
<evidence type="ECO:0000313" key="9">
    <source>
        <dbReference type="Proteomes" id="UP001065593"/>
    </source>
</evidence>
<name>A0ABQ5NMI4_9BACI</name>
<dbReference type="Pfam" id="PF00150">
    <property type="entry name" value="Cellulase"/>
    <property type="match status" value="1"/>
</dbReference>
<dbReference type="PANTHER" id="PTHR34142">
    <property type="entry name" value="ENDO-BETA-1,4-GLUCANASE A"/>
    <property type="match status" value="1"/>
</dbReference>
<evidence type="ECO:0008006" key="10">
    <source>
        <dbReference type="Google" id="ProtNLM"/>
    </source>
</evidence>
<keyword evidence="9" id="KW-1185">Reference proteome</keyword>
<dbReference type="EMBL" id="BRZA01000003">
    <property type="protein sequence ID" value="GLC89577.1"/>
    <property type="molecule type" value="Genomic_DNA"/>
</dbReference>
<gene>
    <name evidence="8" type="ORF">LYSBPC_27040</name>
</gene>
<dbReference type="InterPro" id="IPR008979">
    <property type="entry name" value="Galactose-bd-like_sf"/>
</dbReference>
<keyword evidence="2 4" id="KW-0378">Hydrolase</keyword>
<evidence type="ECO:0000256" key="3">
    <source>
        <dbReference type="ARBA" id="ARBA00023295"/>
    </source>
</evidence>
<sequence>MIKKIICSFFVFVLCFSVYMMTSPSASATNGFHVSGNTLYDVAGKPFVIRGINHGHSWFKSDSAEAIPAIAETGANTIRIVLSDGSQYTKDSIETVRNLLSLAEKNKLIAILEVHDATGKDDIHSLNSAADYWISIKDALIGKEDRVLINVANEWYGTWNGADWASGYKQVIPKLRNAGLNHTLIVDSAGWGQYPASIHNYGKEVFNADTLKNTMFSIHMYEYAGGDAATVKANIDGVLNQDLALIIGEFGQKHTNGDVDEATIMSYSQQKNVGWLAWSWKGNGPEWAYLDLSNDWSGNSLTEWGNTVVHGANGLKATSIINPVFGETNPEGTDSMLYNFEIGTQNWAGGNVAGGPWSTNEWAADGSHSLKADVQLNTHSQHYLYISQNQNFSGKSQLKATVKHAGWGNIGDGISAKLYVKAGSNWVWFDGGSQKINSSGTILTLNFSSIPNVSDIKEIGIQFVGSSNSSGQTAVYVDNVTVQ</sequence>
<dbReference type="InterPro" id="IPR049475">
    <property type="entry name" value="Mann_GBD_bact"/>
</dbReference>
<evidence type="ECO:0000256" key="1">
    <source>
        <dbReference type="ARBA" id="ARBA00005641"/>
    </source>
</evidence>
<evidence type="ECO:0000259" key="7">
    <source>
        <dbReference type="Pfam" id="PF21253"/>
    </source>
</evidence>
<dbReference type="Gene3D" id="3.20.20.80">
    <property type="entry name" value="Glycosidases"/>
    <property type="match status" value="1"/>
</dbReference>
<dbReference type="SUPFAM" id="SSF51445">
    <property type="entry name" value="(Trans)glycosidases"/>
    <property type="match status" value="1"/>
</dbReference>
<dbReference type="Pfam" id="PF21253">
    <property type="entry name" value="Mann_GBD_bact"/>
    <property type="match status" value="1"/>
</dbReference>
<organism evidence="8 9">
    <name type="scientific">Lysinibacillus piscis</name>
    <dbReference type="NCBI Taxonomy" id="2518931"/>
    <lineage>
        <taxon>Bacteria</taxon>
        <taxon>Bacillati</taxon>
        <taxon>Bacillota</taxon>
        <taxon>Bacilli</taxon>
        <taxon>Bacillales</taxon>
        <taxon>Bacillaceae</taxon>
        <taxon>Lysinibacillus</taxon>
    </lineage>
</organism>
<dbReference type="SUPFAM" id="SSF49785">
    <property type="entry name" value="Galactose-binding domain-like"/>
    <property type="match status" value="1"/>
</dbReference>
<dbReference type="InterPro" id="IPR001547">
    <property type="entry name" value="Glyco_hydro_5"/>
</dbReference>
<dbReference type="RefSeq" id="WP_264989388.1">
    <property type="nucleotide sequence ID" value="NZ_BRZA01000003.1"/>
</dbReference>
<dbReference type="Gene3D" id="2.60.120.260">
    <property type="entry name" value="Galactose-binding domain-like"/>
    <property type="match status" value="1"/>
</dbReference>
<feature type="chain" id="PRO_5046299294" description="Mannan endo-1,4-beta-mannosidase" evidence="5">
    <location>
        <begin position="29"/>
        <end position="483"/>
    </location>
</feature>
<proteinExistence type="inferred from homology"/>
<evidence type="ECO:0000256" key="4">
    <source>
        <dbReference type="RuleBase" id="RU361153"/>
    </source>
</evidence>
<reference evidence="8" key="1">
    <citation type="submission" date="2022-08" db="EMBL/GenBank/DDBJ databases">
        <title>Draft genome sequence of Lysinibacillus sp. strain KH24.</title>
        <authorList>
            <person name="Kanbe H."/>
            <person name="Itoh H."/>
        </authorList>
    </citation>
    <scope>NUCLEOTIDE SEQUENCE</scope>
    <source>
        <strain evidence="8">KH24</strain>
    </source>
</reference>
<feature type="signal peptide" evidence="5">
    <location>
        <begin position="1"/>
        <end position="28"/>
    </location>
</feature>
<protein>
    <recommendedName>
        <fullName evidence="10">Mannan endo-1,4-beta-mannosidase</fullName>
    </recommendedName>
</protein>
<accession>A0ABQ5NMI4</accession>
<feature type="domain" description="Glycoside hydrolase family 5" evidence="6">
    <location>
        <begin position="41"/>
        <end position="283"/>
    </location>
</feature>
<keyword evidence="3 4" id="KW-0326">Glycosidase</keyword>
<feature type="domain" description="Mannanase galactose-binding" evidence="7">
    <location>
        <begin position="338"/>
        <end position="479"/>
    </location>
</feature>
<keyword evidence="5" id="KW-0732">Signal</keyword>
<evidence type="ECO:0000259" key="6">
    <source>
        <dbReference type="Pfam" id="PF00150"/>
    </source>
</evidence>